<dbReference type="EMBL" id="SDHW01000009">
    <property type="protein sequence ID" value="RXK57609.1"/>
    <property type="molecule type" value="Genomic_DNA"/>
</dbReference>
<proteinExistence type="predicted"/>
<dbReference type="PROSITE" id="PS51257">
    <property type="entry name" value="PROKAR_LIPOPROTEIN"/>
    <property type="match status" value="1"/>
</dbReference>
<keyword evidence="2" id="KW-1185">Reference proteome</keyword>
<organism evidence="1 2">
    <name type="scientific">Lacibacter luteus</name>
    <dbReference type="NCBI Taxonomy" id="2508719"/>
    <lineage>
        <taxon>Bacteria</taxon>
        <taxon>Pseudomonadati</taxon>
        <taxon>Bacteroidota</taxon>
        <taxon>Chitinophagia</taxon>
        <taxon>Chitinophagales</taxon>
        <taxon>Chitinophagaceae</taxon>
        <taxon>Lacibacter</taxon>
    </lineage>
</organism>
<dbReference type="RefSeq" id="WP_129132861.1">
    <property type="nucleotide sequence ID" value="NZ_SDHW01000009.1"/>
</dbReference>
<protein>
    <recommendedName>
        <fullName evidence="3">DUF4595 domain-containing protein</fullName>
    </recommendedName>
</protein>
<dbReference type="OrthoDB" id="642005at2"/>
<name>A0A4Q1CDP6_9BACT</name>
<evidence type="ECO:0000313" key="1">
    <source>
        <dbReference type="EMBL" id="RXK57609.1"/>
    </source>
</evidence>
<sequence>MKKALLFFVIAIIFFSCRKEKVNPDEIRILKTSQNGPNGSKVNINFNYDAQGRIAGITRNNDNELPKLVATVTYNGNEVTIVDTFENSASSKIAKTIKFVLDGERKPLQRIQVETNYFLDAAYEQKSFIYDTTYYDYNAAGLLVQTREYYADSLWFFQPSSGVVTHSDLRNMTRNFQYNNNNVSVITGRGTRLYRQTSGSNTSVKNYNREEAFSFDYTNGFSNTTDFKNAFVLAEYGGNSFFTVLNARAGNIPNKRVYTYNEKDSSTGAEVFANSDIANYKVFYNGYGFLSGFTTQNGNNPDVVLTYNR</sequence>
<gene>
    <name evidence="1" type="ORF">ESA94_20645</name>
</gene>
<dbReference type="Proteomes" id="UP000290204">
    <property type="component" value="Unassembled WGS sequence"/>
</dbReference>
<evidence type="ECO:0008006" key="3">
    <source>
        <dbReference type="Google" id="ProtNLM"/>
    </source>
</evidence>
<comment type="caution">
    <text evidence="1">The sequence shown here is derived from an EMBL/GenBank/DDBJ whole genome shotgun (WGS) entry which is preliminary data.</text>
</comment>
<reference evidence="1 2" key="1">
    <citation type="submission" date="2019-01" db="EMBL/GenBank/DDBJ databases">
        <title>Lacibacter sp. strain TTM-7.</title>
        <authorList>
            <person name="Chen W.-M."/>
        </authorList>
    </citation>
    <scope>NUCLEOTIDE SEQUENCE [LARGE SCALE GENOMIC DNA]</scope>
    <source>
        <strain evidence="1 2">TTM-7</strain>
    </source>
</reference>
<evidence type="ECO:0000313" key="2">
    <source>
        <dbReference type="Proteomes" id="UP000290204"/>
    </source>
</evidence>
<dbReference type="AlphaFoldDB" id="A0A4Q1CDP6"/>
<accession>A0A4Q1CDP6</accession>